<dbReference type="InterPro" id="IPR014284">
    <property type="entry name" value="RNA_pol_sigma-70_dom"/>
</dbReference>
<evidence type="ECO:0000256" key="4">
    <source>
        <dbReference type="ARBA" id="ARBA00023125"/>
    </source>
</evidence>
<feature type="domain" description="RNA polymerase sigma factor 70 region 4 type 2" evidence="7">
    <location>
        <begin position="147"/>
        <end position="199"/>
    </location>
</feature>
<evidence type="ECO:0000259" key="7">
    <source>
        <dbReference type="Pfam" id="PF08281"/>
    </source>
</evidence>
<comment type="similarity">
    <text evidence="1">Belongs to the sigma-70 factor family. ECF subfamily.</text>
</comment>
<dbReference type="CDD" id="cd06171">
    <property type="entry name" value="Sigma70_r4"/>
    <property type="match status" value="1"/>
</dbReference>
<keyword evidence="5" id="KW-0804">Transcription</keyword>
<evidence type="ECO:0000313" key="8">
    <source>
        <dbReference type="EMBL" id="GAA0751055.1"/>
    </source>
</evidence>
<dbReference type="NCBIfam" id="TIGR02937">
    <property type="entry name" value="sigma70-ECF"/>
    <property type="match status" value="1"/>
</dbReference>
<dbReference type="SUPFAM" id="SSF88659">
    <property type="entry name" value="Sigma3 and sigma4 domains of RNA polymerase sigma factors"/>
    <property type="match status" value="1"/>
</dbReference>
<keyword evidence="9" id="KW-1185">Reference proteome</keyword>
<evidence type="ECO:0000256" key="3">
    <source>
        <dbReference type="ARBA" id="ARBA00023082"/>
    </source>
</evidence>
<dbReference type="PANTHER" id="PTHR43133:SF8">
    <property type="entry name" value="RNA POLYMERASE SIGMA FACTOR HI_1459-RELATED"/>
    <property type="match status" value="1"/>
</dbReference>
<dbReference type="InterPro" id="IPR013324">
    <property type="entry name" value="RNA_pol_sigma_r3/r4-like"/>
</dbReference>
<sequence length="215" mass="24179">MTPPPSAPEPDSDDALMRAYALGDARAFEQLYSRHQAGLYRFVRRLLGTALAAQTDEVFQDTWLRLVNARAQWQPQGASFRTWLYTLAQNRVIDIWRRSGREVAMGDSEDGTPWEPAGGDAAWQQWPAPPSPAPQGDELAFWRRAGERLLACLDELPLPQRSAFLLHHDDELPLAEVARALEVGFETAKTRLRYAMSKLRTCMGAYLAPLQKEAS</sequence>
<organism evidence="8 9">
    <name type="scientific">Ideonella azotifigens</name>
    <dbReference type="NCBI Taxonomy" id="513160"/>
    <lineage>
        <taxon>Bacteria</taxon>
        <taxon>Pseudomonadati</taxon>
        <taxon>Pseudomonadota</taxon>
        <taxon>Betaproteobacteria</taxon>
        <taxon>Burkholderiales</taxon>
        <taxon>Sphaerotilaceae</taxon>
        <taxon>Ideonella</taxon>
    </lineage>
</organism>
<evidence type="ECO:0000256" key="5">
    <source>
        <dbReference type="ARBA" id="ARBA00023163"/>
    </source>
</evidence>
<dbReference type="RefSeq" id="WP_231013186.1">
    <property type="nucleotide sequence ID" value="NZ_BAAAEW010000013.1"/>
</dbReference>
<dbReference type="InterPro" id="IPR039425">
    <property type="entry name" value="RNA_pol_sigma-70-like"/>
</dbReference>
<evidence type="ECO:0000313" key="9">
    <source>
        <dbReference type="Proteomes" id="UP001500279"/>
    </source>
</evidence>
<gene>
    <name evidence="8" type="primary">sbrI</name>
    <name evidence="8" type="ORF">GCM10009107_23450</name>
</gene>
<keyword evidence="2" id="KW-0805">Transcription regulation</keyword>
<dbReference type="PANTHER" id="PTHR43133">
    <property type="entry name" value="RNA POLYMERASE ECF-TYPE SIGMA FACTO"/>
    <property type="match status" value="1"/>
</dbReference>
<accession>A0ABN1K088</accession>
<dbReference type="InterPro" id="IPR007627">
    <property type="entry name" value="RNA_pol_sigma70_r2"/>
</dbReference>
<keyword evidence="4" id="KW-0238">DNA-binding</keyword>
<dbReference type="InterPro" id="IPR013249">
    <property type="entry name" value="RNA_pol_sigma70_r4_t2"/>
</dbReference>
<dbReference type="EMBL" id="BAAAEW010000013">
    <property type="protein sequence ID" value="GAA0751055.1"/>
    <property type="molecule type" value="Genomic_DNA"/>
</dbReference>
<name>A0ABN1K088_9BURK</name>
<proteinExistence type="inferred from homology"/>
<reference evidence="8 9" key="1">
    <citation type="journal article" date="2019" name="Int. J. Syst. Evol. Microbiol.">
        <title>The Global Catalogue of Microorganisms (GCM) 10K type strain sequencing project: providing services to taxonomists for standard genome sequencing and annotation.</title>
        <authorList>
            <consortium name="The Broad Institute Genomics Platform"/>
            <consortium name="The Broad Institute Genome Sequencing Center for Infectious Disease"/>
            <person name="Wu L."/>
            <person name="Ma J."/>
        </authorList>
    </citation>
    <scope>NUCLEOTIDE SEQUENCE [LARGE SCALE GENOMIC DNA]</scope>
    <source>
        <strain evidence="8 9">JCM 15503</strain>
    </source>
</reference>
<feature type="domain" description="RNA polymerase sigma-70 region 2" evidence="6">
    <location>
        <begin position="31"/>
        <end position="101"/>
    </location>
</feature>
<evidence type="ECO:0000256" key="2">
    <source>
        <dbReference type="ARBA" id="ARBA00023015"/>
    </source>
</evidence>
<dbReference type="Gene3D" id="1.10.10.10">
    <property type="entry name" value="Winged helix-like DNA-binding domain superfamily/Winged helix DNA-binding domain"/>
    <property type="match status" value="1"/>
</dbReference>
<comment type="caution">
    <text evidence="8">The sequence shown here is derived from an EMBL/GenBank/DDBJ whole genome shotgun (WGS) entry which is preliminary data.</text>
</comment>
<dbReference type="InterPro" id="IPR036388">
    <property type="entry name" value="WH-like_DNA-bd_sf"/>
</dbReference>
<dbReference type="InterPro" id="IPR013325">
    <property type="entry name" value="RNA_pol_sigma_r2"/>
</dbReference>
<keyword evidence="3" id="KW-0731">Sigma factor</keyword>
<protein>
    <submittedName>
        <fullName evidence="8">ECF family RNA polymerase sigma factor SbrI</fullName>
    </submittedName>
</protein>
<dbReference type="SUPFAM" id="SSF88946">
    <property type="entry name" value="Sigma2 domain of RNA polymerase sigma factors"/>
    <property type="match status" value="1"/>
</dbReference>
<dbReference type="Proteomes" id="UP001500279">
    <property type="component" value="Unassembled WGS sequence"/>
</dbReference>
<dbReference type="Gene3D" id="1.10.1740.10">
    <property type="match status" value="1"/>
</dbReference>
<dbReference type="Pfam" id="PF04542">
    <property type="entry name" value="Sigma70_r2"/>
    <property type="match status" value="1"/>
</dbReference>
<evidence type="ECO:0000256" key="1">
    <source>
        <dbReference type="ARBA" id="ARBA00010641"/>
    </source>
</evidence>
<evidence type="ECO:0000259" key="6">
    <source>
        <dbReference type="Pfam" id="PF04542"/>
    </source>
</evidence>
<dbReference type="Pfam" id="PF08281">
    <property type="entry name" value="Sigma70_r4_2"/>
    <property type="match status" value="1"/>
</dbReference>